<gene>
    <name evidence="1" type="ORF">E9677_10525</name>
</gene>
<protein>
    <submittedName>
        <fullName evidence="1">Uncharacterized protein</fullName>
    </submittedName>
</protein>
<proteinExistence type="predicted"/>
<organism evidence="1 2">
    <name type="scientific">Rhizobium rhizophilum</name>
    <dbReference type="NCBI Taxonomy" id="1850373"/>
    <lineage>
        <taxon>Bacteria</taxon>
        <taxon>Pseudomonadati</taxon>
        <taxon>Pseudomonadota</taxon>
        <taxon>Alphaproteobacteria</taxon>
        <taxon>Hyphomicrobiales</taxon>
        <taxon>Rhizobiaceae</taxon>
        <taxon>Rhizobium/Agrobacterium group</taxon>
        <taxon>Rhizobium</taxon>
    </lineage>
</organism>
<sequence length="123" mass="14115">MIEAVPDRLDVSPRQLRRFRSDEFKATAVGQARQIVISARRTGKRQAFSRPQNTKRIFFLDSPRMVETLKRLDFHLADPKHGDPPLPRPAAGAPIDHSWRLRRLVTQSLTEMARDQPPGKQPL</sequence>
<comment type="caution">
    <text evidence="1">The sequence shown here is derived from an EMBL/GenBank/DDBJ whole genome shotgun (WGS) entry which is preliminary data.</text>
</comment>
<dbReference type="EMBL" id="STGT01000002">
    <property type="protein sequence ID" value="THV15766.1"/>
    <property type="molecule type" value="Genomic_DNA"/>
</dbReference>
<keyword evidence="2" id="KW-1185">Reference proteome</keyword>
<accession>A0ABY2QXE6</accession>
<evidence type="ECO:0000313" key="2">
    <source>
        <dbReference type="Proteomes" id="UP000309667"/>
    </source>
</evidence>
<name>A0ABY2QXE6_9HYPH</name>
<evidence type="ECO:0000313" key="1">
    <source>
        <dbReference type="EMBL" id="THV15766.1"/>
    </source>
</evidence>
<dbReference type="Proteomes" id="UP000309667">
    <property type="component" value="Unassembled WGS sequence"/>
</dbReference>
<reference evidence="1 2" key="1">
    <citation type="submission" date="2019-04" db="EMBL/GenBank/DDBJ databases">
        <title>Genome sequence of strain 7209-2.</title>
        <authorList>
            <person name="Gao J."/>
            <person name="Sun J."/>
        </authorList>
    </citation>
    <scope>NUCLEOTIDE SEQUENCE [LARGE SCALE GENOMIC DNA]</scope>
    <source>
        <strain evidence="1 2">7209-2</strain>
    </source>
</reference>